<evidence type="ECO:0000256" key="6">
    <source>
        <dbReference type="PIRSR" id="PIRSR600175-1"/>
    </source>
</evidence>
<evidence type="ECO:0000256" key="7">
    <source>
        <dbReference type="RuleBase" id="RU003732"/>
    </source>
</evidence>
<feature type="binding site" evidence="6">
    <location>
        <position position="60"/>
    </location>
    <ligand>
        <name>Na(+)</name>
        <dbReference type="ChEBI" id="CHEBI:29101"/>
        <label>1</label>
    </ligand>
</feature>
<dbReference type="PROSITE" id="PS00754">
    <property type="entry name" value="NA_NEUROTRAN_SYMP_2"/>
    <property type="match status" value="1"/>
</dbReference>
<dbReference type="Proteomes" id="UP000515152">
    <property type="component" value="Chromosome 1"/>
</dbReference>
<feature type="transmembrane region" description="Helical" evidence="8">
    <location>
        <begin position="281"/>
        <end position="302"/>
    </location>
</feature>
<dbReference type="AlphaFoldDB" id="A0A6P3VNS3"/>
<keyword evidence="4 8" id="KW-1133">Transmembrane helix</keyword>
<proteinExistence type="inferred from homology"/>
<keyword evidence="9" id="KW-1185">Reference proteome</keyword>
<keyword evidence="3 7" id="KW-0812">Transmembrane</keyword>
<dbReference type="CTD" id="555229"/>
<dbReference type="InterPro" id="IPR037272">
    <property type="entry name" value="SNS_sf"/>
</dbReference>
<evidence type="ECO:0000256" key="3">
    <source>
        <dbReference type="ARBA" id="ARBA00022692"/>
    </source>
</evidence>
<feature type="transmembrane region" description="Helical" evidence="8">
    <location>
        <begin position="509"/>
        <end position="530"/>
    </location>
</feature>
<feature type="transmembrane region" description="Helical" evidence="8">
    <location>
        <begin position="551"/>
        <end position="570"/>
    </location>
</feature>
<keyword evidence="6" id="KW-0915">Sodium</keyword>
<dbReference type="GO" id="GO:0005886">
    <property type="term" value="C:plasma membrane"/>
    <property type="evidence" value="ECO:0007669"/>
    <property type="project" value="TreeGrafter"/>
</dbReference>
<dbReference type="GeneID" id="105894968"/>
<sequence length="691" mass="76335">MEKPPLPSDDGGHGLGESHSDAALMPVGGPLPNCEAGPAEDRPAWDSKLQYVLAQVGFSVGLGNVWRFPYLCHQNGGGAFMLLYVMLLMVVGVPLFFMELAAGQCIRQGSIGVWKHISPRLAGIGYSSCMVCFFVALYYNVIIAWSLFYLGNSFQYPLPWEHCPVDHSTNTTVKECSGSSPTSYFWFRKALDIADSIDESGDLNPIMTGCLLAAWAIVCLAMIKGIKSSAKVMYFSSVFPYAVLFIFLIRGLMLDGAVDGIKYLFYPKLEIWGQVQVWRQAATQVFFALGLGYGSVIAYSSYNPINNNCHRDAFMVSTINFMTSVLASLVVFVVLGFRAKNIALGCMARNLGLMTELAGASQHWWPWFNISDPSSVALEDYREWYGHYGAQVAANITDCNPENEMKKGVEGTGLAFIAFTEAMALFPASPFWSALFFLMLLNLGLSTMFGTMQGILTPLMDNFSLLGRHRTTLTVCSCTLGFLIGLLFTQRSGNYFVTMFDDYSATLPLIIVVIFETVSVAWVYGADRFLDDVEVMLKWRPPSIYKYMWKYVCLLSMVGLLAASLIRMGIKRPTYTAWDHTTATESSLEYPGWALAVLSMLILAASLPVPVGYLLSLIGGGRGPIDTGSVTDVHRERYTKCDSSEPETLQSNGPVNELEEMARAAFLPLGLDHYRLLPQQEDGEEEEDTVV</sequence>
<comment type="subcellular location">
    <subcellularLocation>
        <location evidence="1">Membrane</location>
        <topology evidence="1">Multi-pass membrane protein</topology>
    </subcellularLocation>
</comment>
<dbReference type="OrthoDB" id="6581954at2759"/>
<dbReference type="PROSITE" id="PS50267">
    <property type="entry name" value="NA_NEUROTRAN_SYMP_3"/>
    <property type="match status" value="1"/>
</dbReference>
<dbReference type="NCBIfam" id="NF037979">
    <property type="entry name" value="Na_transp"/>
    <property type="match status" value="1"/>
</dbReference>
<feature type="binding site" evidence="6">
    <location>
        <position position="320"/>
    </location>
    <ligand>
        <name>Na(+)</name>
        <dbReference type="ChEBI" id="CHEBI:29101"/>
        <label>2</label>
    </ligand>
</feature>
<dbReference type="PROSITE" id="PS00610">
    <property type="entry name" value="NA_NEUROTRAN_SYMP_1"/>
    <property type="match status" value="1"/>
</dbReference>
<keyword evidence="5 8" id="KW-0472">Membrane</keyword>
<feature type="transmembrane region" description="Helical" evidence="8">
    <location>
        <begin position="206"/>
        <end position="226"/>
    </location>
</feature>
<dbReference type="GO" id="GO:0035725">
    <property type="term" value="P:sodium ion transmembrane transport"/>
    <property type="evidence" value="ECO:0007669"/>
    <property type="project" value="TreeGrafter"/>
</dbReference>
<evidence type="ECO:0000256" key="2">
    <source>
        <dbReference type="ARBA" id="ARBA00022448"/>
    </source>
</evidence>
<evidence type="ECO:0000313" key="9">
    <source>
        <dbReference type="Proteomes" id="UP000515152"/>
    </source>
</evidence>
<dbReference type="GO" id="GO:0006865">
    <property type="term" value="P:amino acid transport"/>
    <property type="evidence" value="ECO:0007669"/>
    <property type="project" value="TreeGrafter"/>
</dbReference>
<protein>
    <recommendedName>
        <fullName evidence="7">Transporter</fullName>
    </recommendedName>
</protein>
<feature type="transmembrane region" description="Helical" evidence="8">
    <location>
        <begin position="81"/>
        <end position="102"/>
    </location>
</feature>
<dbReference type="GO" id="GO:0046872">
    <property type="term" value="F:metal ion binding"/>
    <property type="evidence" value="ECO:0007669"/>
    <property type="project" value="UniProtKB-KW"/>
</dbReference>
<feature type="binding site" evidence="6">
    <location>
        <position position="64"/>
    </location>
    <ligand>
        <name>Na(+)</name>
        <dbReference type="ChEBI" id="CHEBI:29101"/>
        <label>1</label>
    </ligand>
</feature>
<evidence type="ECO:0000313" key="10">
    <source>
        <dbReference type="RefSeq" id="XP_012676981.2"/>
    </source>
</evidence>
<dbReference type="InterPro" id="IPR000175">
    <property type="entry name" value="Na/ntran_symport"/>
</dbReference>
<feature type="binding site" evidence="6">
    <location>
        <position position="443"/>
    </location>
    <ligand>
        <name>Na(+)</name>
        <dbReference type="ChEBI" id="CHEBI:29101"/>
        <label>1</label>
    </ligand>
</feature>
<dbReference type="SUPFAM" id="SSF161070">
    <property type="entry name" value="SNF-like"/>
    <property type="match status" value="1"/>
</dbReference>
<comment type="similarity">
    <text evidence="7">Belongs to the sodium:neurotransmitter symporter (SNF) (TC 2.A.22) family.</text>
</comment>
<keyword evidence="2 7" id="KW-0813">Transport</keyword>
<keyword evidence="6" id="KW-0479">Metal-binding</keyword>
<feature type="transmembrane region" description="Helical" evidence="8">
    <location>
        <begin position="471"/>
        <end position="489"/>
    </location>
</feature>
<keyword evidence="7" id="KW-0769">Symport</keyword>
<feature type="transmembrane region" description="Helical" evidence="8">
    <location>
        <begin position="431"/>
        <end position="450"/>
    </location>
</feature>
<dbReference type="PANTHER" id="PTHR11616">
    <property type="entry name" value="SODIUM/CHLORIDE DEPENDENT TRANSPORTER"/>
    <property type="match status" value="1"/>
</dbReference>
<dbReference type="PANTHER" id="PTHR11616:SF233">
    <property type="entry name" value="TRANSPORTER"/>
    <property type="match status" value="1"/>
</dbReference>
<evidence type="ECO:0000256" key="8">
    <source>
        <dbReference type="SAM" id="Phobius"/>
    </source>
</evidence>
<evidence type="ECO:0000256" key="4">
    <source>
        <dbReference type="ARBA" id="ARBA00022989"/>
    </source>
</evidence>
<feature type="transmembrane region" description="Helical" evidence="8">
    <location>
        <begin position="238"/>
        <end position="261"/>
    </location>
</feature>
<dbReference type="RefSeq" id="XP_012676981.2">
    <property type="nucleotide sequence ID" value="XM_012821527.3"/>
</dbReference>
<feature type="transmembrane region" description="Helical" evidence="8">
    <location>
        <begin position="314"/>
        <end position="337"/>
    </location>
</feature>
<dbReference type="KEGG" id="char:105894968"/>
<feature type="transmembrane region" description="Helical" evidence="8">
    <location>
        <begin position="590"/>
        <end position="615"/>
    </location>
</feature>
<dbReference type="PRINTS" id="PR00176">
    <property type="entry name" value="NANEUSMPORT"/>
</dbReference>
<accession>A0A6P3VNS3</accession>
<evidence type="ECO:0000256" key="5">
    <source>
        <dbReference type="ARBA" id="ARBA00023136"/>
    </source>
</evidence>
<gene>
    <name evidence="10" type="primary">slc6a16a</name>
</gene>
<feature type="transmembrane region" description="Helical" evidence="8">
    <location>
        <begin position="123"/>
        <end position="150"/>
    </location>
</feature>
<dbReference type="GO" id="GO:0015293">
    <property type="term" value="F:symporter activity"/>
    <property type="evidence" value="ECO:0007669"/>
    <property type="project" value="UniProtKB-KW"/>
</dbReference>
<organism evidence="9 10">
    <name type="scientific">Clupea harengus</name>
    <name type="common">Atlantic herring</name>
    <dbReference type="NCBI Taxonomy" id="7950"/>
    <lineage>
        <taxon>Eukaryota</taxon>
        <taxon>Metazoa</taxon>
        <taxon>Chordata</taxon>
        <taxon>Craniata</taxon>
        <taxon>Vertebrata</taxon>
        <taxon>Euteleostomi</taxon>
        <taxon>Actinopterygii</taxon>
        <taxon>Neopterygii</taxon>
        <taxon>Teleostei</taxon>
        <taxon>Clupei</taxon>
        <taxon>Clupeiformes</taxon>
        <taxon>Clupeoidei</taxon>
        <taxon>Clupeidae</taxon>
        <taxon>Clupea</taxon>
    </lineage>
</organism>
<feature type="binding site" evidence="6">
    <location>
        <position position="57"/>
    </location>
    <ligand>
        <name>Na(+)</name>
        <dbReference type="ChEBI" id="CHEBI:29101"/>
        <label>1</label>
    </ligand>
</feature>
<reference evidence="10" key="1">
    <citation type="submission" date="2025-08" db="UniProtKB">
        <authorList>
            <consortium name="RefSeq"/>
        </authorList>
    </citation>
    <scope>IDENTIFICATION</scope>
</reference>
<evidence type="ECO:0000256" key="1">
    <source>
        <dbReference type="ARBA" id="ARBA00004141"/>
    </source>
</evidence>
<dbReference type="Pfam" id="PF00209">
    <property type="entry name" value="SNF"/>
    <property type="match status" value="1"/>
</dbReference>
<name>A0A6P3VNS3_CLUHA</name>